<dbReference type="PROSITE" id="PS51318">
    <property type="entry name" value="TAT"/>
    <property type="match status" value="1"/>
</dbReference>
<dbReference type="SUPFAM" id="SSF48208">
    <property type="entry name" value="Six-hairpin glycosidases"/>
    <property type="match status" value="1"/>
</dbReference>
<dbReference type="RefSeq" id="WP_033524670.1">
    <property type="nucleotide sequence ID" value="NZ_JAVRFJ010000012.1"/>
</dbReference>
<evidence type="ECO:0000313" key="2">
    <source>
        <dbReference type="EMBL" id="MDT0568934.1"/>
    </source>
</evidence>
<dbReference type="InterPro" id="IPR008928">
    <property type="entry name" value="6-hairpin_glycosidase_sf"/>
</dbReference>
<keyword evidence="3" id="KW-1185">Reference proteome</keyword>
<dbReference type="Gene3D" id="1.50.10.20">
    <property type="match status" value="1"/>
</dbReference>
<evidence type="ECO:0000313" key="3">
    <source>
        <dbReference type="Proteomes" id="UP001180737"/>
    </source>
</evidence>
<dbReference type="Proteomes" id="UP001180737">
    <property type="component" value="Unassembled WGS sequence"/>
</dbReference>
<feature type="region of interest" description="Disordered" evidence="1">
    <location>
        <begin position="1"/>
        <end position="30"/>
    </location>
</feature>
<evidence type="ECO:0000256" key="1">
    <source>
        <dbReference type="SAM" id="MobiDB-lite"/>
    </source>
</evidence>
<comment type="caution">
    <text evidence="2">The sequence shown here is derived from an EMBL/GenBank/DDBJ whole genome shotgun (WGS) entry which is preliminary data.</text>
</comment>
<organism evidence="2 3">
    <name type="scientific">Streptomyces gottesmaniae</name>
    <dbReference type="NCBI Taxonomy" id="3075518"/>
    <lineage>
        <taxon>Bacteria</taxon>
        <taxon>Bacillati</taxon>
        <taxon>Actinomycetota</taxon>
        <taxon>Actinomycetes</taxon>
        <taxon>Kitasatosporales</taxon>
        <taxon>Streptomycetaceae</taxon>
        <taxon>Streptomyces</taxon>
    </lineage>
</organism>
<dbReference type="InterPro" id="IPR006311">
    <property type="entry name" value="TAT_signal"/>
</dbReference>
<accession>A0ABU2YZS7</accession>
<dbReference type="EMBL" id="JAVRFJ010000012">
    <property type="protein sequence ID" value="MDT0568934.1"/>
    <property type="molecule type" value="Genomic_DNA"/>
</dbReference>
<name>A0ABU2YZS7_9ACTN</name>
<protein>
    <submittedName>
        <fullName evidence="2">Tat pathway signal sequence domain protein</fullName>
    </submittedName>
</protein>
<feature type="compositionally biased region" description="Low complexity" evidence="1">
    <location>
        <begin position="1"/>
        <end position="23"/>
    </location>
</feature>
<reference evidence="2" key="1">
    <citation type="submission" date="2024-05" db="EMBL/GenBank/DDBJ databases">
        <title>30 novel species of actinomycetes from the DSMZ collection.</title>
        <authorList>
            <person name="Nouioui I."/>
        </authorList>
    </citation>
    <scope>NUCLEOTIDE SEQUENCE</scope>
    <source>
        <strain evidence="2">DSM 3412</strain>
    </source>
</reference>
<gene>
    <name evidence="2" type="ORF">RM704_15895</name>
</gene>
<sequence>MTGSTGSTGSNGSPGSTGSTGSTGRSGGRAHAFSRRRLLGTGLGAAAALTVVGPGPAHAASGVSEASGVPRASGGSAPRRGHAFLAAAMDAYLDHGDVRLTQSYTDQAGLFSTAFTYDNALAILAHLAVRTEDGRARALALGDALIYAQEHDPAYDDGRLRQAYNVGPYVYYDGVPQPDGFVRADGTANVGTQFGFTGTAVGDMAWAGIALSALARRTGARRFLAAAVRIGEWIERTGRTDEPLGGYKFGVNGANEKLPFTSTEHNTDLICLFGRLARLTGDRVWWQRRARAEAFVKGMWEPGRGASGGFFYTGTNDGVTVNRSPIPEDTQTWTHLALDSGRYARSLDWAARELAVLDHAERRNSTVPAGQSYEGVTFSSASLLANEDTPIAEFQPKPNRNGVWFEGTAHLALALRDRGARGDETRARRLLASLERAQDLLGTAQTVGGRALPDRSGIVSASSPLDTGFGFGYYPYRHTGATAWYLMAAVRSNPLRA</sequence>
<proteinExistence type="predicted"/>